<evidence type="ECO:0000256" key="4">
    <source>
        <dbReference type="ARBA" id="ARBA00022741"/>
    </source>
</evidence>
<organism evidence="7 8">
    <name type="scientific">Paraburkholderia kirstenboschensis</name>
    <dbReference type="NCBI Taxonomy" id="1245436"/>
    <lineage>
        <taxon>Bacteria</taxon>
        <taxon>Pseudomonadati</taxon>
        <taxon>Pseudomonadota</taxon>
        <taxon>Betaproteobacteria</taxon>
        <taxon>Burkholderiales</taxon>
        <taxon>Burkholderiaceae</taxon>
        <taxon>Paraburkholderia</taxon>
    </lineage>
</organism>
<proteinExistence type="predicted"/>
<dbReference type="Pfam" id="PF00005">
    <property type="entry name" value="ABC_tran"/>
    <property type="match status" value="1"/>
</dbReference>
<dbReference type="Gene3D" id="3.40.50.300">
    <property type="entry name" value="P-loop containing nucleotide triphosphate hydrolases"/>
    <property type="match status" value="1"/>
</dbReference>
<feature type="domain" description="ABC transporter" evidence="6">
    <location>
        <begin position="13"/>
        <end position="274"/>
    </location>
</feature>
<evidence type="ECO:0000256" key="3">
    <source>
        <dbReference type="ARBA" id="ARBA00022519"/>
    </source>
</evidence>
<keyword evidence="4" id="KW-0547">Nucleotide-binding</keyword>
<evidence type="ECO:0000313" key="8">
    <source>
        <dbReference type="Proteomes" id="UP001302652"/>
    </source>
</evidence>
<dbReference type="SUPFAM" id="SSF52540">
    <property type="entry name" value="P-loop containing nucleoside triphosphate hydrolases"/>
    <property type="match status" value="1"/>
</dbReference>
<dbReference type="InterPro" id="IPR027417">
    <property type="entry name" value="P-loop_NTPase"/>
</dbReference>
<keyword evidence="8" id="KW-1185">Reference proteome</keyword>
<accession>A0ABZ0EFT0</accession>
<dbReference type="InterPro" id="IPR032823">
    <property type="entry name" value="BCA_ABC_TP_C"/>
</dbReference>
<dbReference type="InterPro" id="IPR051120">
    <property type="entry name" value="ABC_AA/LPS_Transport"/>
</dbReference>
<keyword evidence="1" id="KW-0813">Transport</keyword>
<dbReference type="PANTHER" id="PTHR45772:SF7">
    <property type="entry name" value="AMINO ACID ABC TRANSPORTER ATP-BINDING PROTEIN"/>
    <property type="match status" value="1"/>
</dbReference>
<evidence type="ECO:0000259" key="6">
    <source>
        <dbReference type="PROSITE" id="PS50893"/>
    </source>
</evidence>
<dbReference type="GO" id="GO:0005524">
    <property type="term" value="F:ATP binding"/>
    <property type="evidence" value="ECO:0007669"/>
    <property type="project" value="UniProtKB-KW"/>
</dbReference>
<evidence type="ECO:0000313" key="7">
    <source>
        <dbReference type="EMBL" id="WOD16084.1"/>
    </source>
</evidence>
<gene>
    <name evidence="7" type="ORF">RW095_09040</name>
</gene>
<dbReference type="PANTHER" id="PTHR45772">
    <property type="entry name" value="CONSERVED COMPONENT OF ABC TRANSPORTER FOR NATURAL AMINO ACIDS-RELATED"/>
    <property type="match status" value="1"/>
</dbReference>
<keyword evidence="3" id="KW-0472">Membrane</keyword>
<dbReference type="PROSITE" id="PS50893">
    <property type="entry name" value="ABC_TRANSPORTER_2"/>
    <property type="match status" value="1"/>
</dbReference>
<evidence type="ECO:0000256" key="2">
    <source>
        <dbReference type="ARBA" id="ARBA00022475"/>
    </source>
</evidence>
<dbReference type="SMART" id="SM00382">
    <property type="entry name" value="AAA"/>
    <property type="match status" value="1"/>
</dbReference>
<protein>
    <submittedName>
        <fullName evidence="7">ABC transporter ATP-binding protein</fullName>
    </submittedName>
</protein>
<evidence type="ECO:0000256" key="5">
    <source>
        <dbReference type="ARBA" id="ARBA00022840"/>
    </source>
</evidence>
<dbReference type="RefSeq" id="WP_317018583.1">
    <property type="nucleotide sequence ID" value="NZ_CP136512.1"/>
</dbReference>
<dbReference type="InterPro" id="IPR003439">
    <property type="entry name" value="ABC_transporter-like_ATP-bd"/>
</dbReference>
<dbReference type="InterPro" id="IPR003593">
    <property type="entry name" value="AAA+_ATPase"/>
</dbReference>
<keyword evidence="3" id="KW-0997">Cell inner membrane</keyword>
<dbReference type="Pfam" id="PF12399">
    <property type="entry name" value="BCA_ABC_TP_C"/>
    <property type="match status" value="1"/>
</dbReference>
<keyword evidence="5 7" id="KW-0067">ATP-binding</keyword>
<dbReference type="EMBL" id="CP136512">
    <property type="protein sequence ID" value="WOD16084.1"/>
    <property type="molecule type" value="Genomic_DNA"/>
</dbReference>
<evidence type="ECO:0000256" key="1">
    <source>
        <dbReference type="ARBA" id="ARBA00022448"/>
    </source>
</evidence>
<dbReference type="CDD" id="cd03219">
    <property type="entry name" value="ABC_Mj1267_LivG_branched"/>
    <property type="match status" value="1"/>
</dbReference>
<name>A0ABZ0EFT0_9BURK</name>
<reference evidence="7 8" key="1">
    <citation type="submission" date="2023-10" db="EMBL/GenBank/DDBJ databases">
        <title>Surface-active antibiotics is a multifunctional adaptation for post-fire microbes.</title>
        <authorList>
            <person name="Liu M.D."/>
            <person name="Du Y."/>
            <person name="Koupaei S.K."/>
            <person name="Kim N.R."/>
            <person name="Zhang W."/>
            <person name="Traxler M.F."/>
        </authorList>
    </citation>
    <scope>NUCLEOTIDE SEQUENCE [LARGE SCALE GENOMIC DNA]</scope>
    <source>
        <strain evidence="7 8">F3</strain>
    </source>
</reference>
<dbReference type="Proteomes" id="UP001302652">
    <property type="component" value="Chromosome 2"/>
</dbReference>
<sequence>MTQATTHSGDILLDVRRVTRRFDGLIAVDSVNFSVARGECVSVIGPNGAGKSTLFNLLTGMDVPDEGEVRLDGENVAGISPERLAARGVARTFQHGRVFGNLSVLDNVLIGAHSRLKFARPGWPVVGAFSEVLRALMRPATLRREEEALRADAEAIIARFGTRLTPRMDQPAHSLSYANRRRVEIARALALRPRMLLLDEPTAGMNESETAEMLELIAELKSDGLTILLIEHKLDLVMRLSAHVLVLDNGRKIAAGLPDVVRNDPAVIEAYLGHRHVGGKAPVSNDAGVARLDPSIAGAQHA</sequence>
<keyword evidence="2" id="KW-1003">Cell membrane</keyword>